<dbReference type="SUPFAM" id="SSF48452">
    <property type="entry name" value="TPR-like"/>
    <property type="match status" value="3"/>
</dbReference>
<dbReference type="Pfam" id="PF13181">
    <property type="entry name" value="TPR_8"/>
    <property type="match status" value="1"/>
</dbReference>
<sequence>MTESYLVVWVDRHIDPENADCQNILTKLRSIFGKVEYCRTVEECIGILKEQNVAPTFVISSGSLGQHLAANIHELNQLKTIYIFCGNKRRHLAWTRNWNKIKGIYTSITPICEALEITLKEFNCDTIPISFIPANVDSSDKNLTQLEPSFMYTQIFKEIMLSMQQEKQTIKDFAAFCTKEYKDDNNELEIIKEFASNYEPSNAIWWYTRECFTYKMLNKALRTLNGDIIVRMGFFLRDVHRQIQELYEKQVSQYDGKPFKVYRGQGLYADDFKKLEKNKGGLISFNNFLSTSSNEHESFIFAGRASEKEGMVGVLFEITIDPSISSIPFASLKEVSDSKTEEEILFSMHTVFRTGEIQKFGDNDYLYQVELKLTSDDDEQLRQLTDSIRKEAAGTTGWARLGNLLLTIGQLDKAEELYNTLLEQAVTDIDKVVFYHQLGVMKHHQRQYKEAVSFYEKSNKLMIQIRPANDPAVATSYNNIGLVYENIGDYTKALEYYDKAVKICKESLPENDPLFASEYNNIAVVYKNMGDYSTALEYYDKALKISKASLPENHPSLCTSYNNIGDVYSQMGDYNKALEYYHKDLEIAKKALPDNHPDLVTCYNNIGVVYKNIAENSKALEYYAKALKICKAILSENHPLLASLYNNIGLVYNNMGDYPRCLENYREALKIRESALLPSDPLMAISYSNMGSIYDSMGDYSTALEYFEKALKIREAVLLPNHPDLATIHLNLAACYERIGNYLAALKALQNAFQIQEKAFQVDNPAFAFTFNRFGSVYRASKNYTMALEYFEKSLSAFQKTLPDKHPYIALAYTNIGDVNRLMRNYEKALSFHQKALDIQENVQCDPSYCATTYINLGETYREMKDYSTALKYLQKGLHIREQQLPKYHPDLAAVYHRLAKLYLATQEYNSAMNNVQQAVDIAQEKLASNHPHLIEYRETFEDIRKKL</sequence>
<dbReference type="PANTHER" id="PTHR45641:SF1">
    <property type="entry name" value="AAA+ ATPASE DOMAIN-CONTAINING PROTEIN"/>
    <property type="match status" value="1"/>
</dbReference>
<dbReference type="Gene3D" id="1.25.40.10">
    <property type="entry name" value="Tetratricopeptide repeat domain"/>
    <property type="match status" value="4"/>
</dbReference>
<evidence type="ECO:0000313" key="5">
    <source>
        <dbReference type="Proteomes" id="UP000663824"/>
    </source>
</evidence>
<dbReference type="Pfam" id="PF13424">
    <property type="entry name" value="TPR_12"/>
    <property type="match status" value="5"/>
</dbReference>
<feature type="repeat" description="TPR" evidence="3">
    <location>
        <begin position="600"/>
        <end position="633"/>
    </location>
</feature>
<keyword evidence="1" id="KW-0677">Repeat</keyword>
<feature type="repeat" description="TPR" evidence="3">
    <location>
        <begin position="474"/>
        <end position="507"/>
    </location>
</feature>
<dbReference type="SUPFAM" id="SSF56399">
    <property type="entry name" value="ADP-ribosylation"/>
    <property type="match status" value="1"/>
</dbReference>
<accession>A0A816MMS7</accession>
<feature type="repeat" description="TPR" evidence="3">
    <location>
        <begin position="893"/>
        <end position="926"/>
    </location>
</feature>
<gene>
    <name evidence="4" type="ORF">MBJ925_LOCUS8562</name>
</gene>
<dbReference type="Proteomes" id="UP000663824">
    <property type="component" value="Unassembled WGS sequence"/>
</dbReference>
<evidence type="ECO:0000256" key="2">
    <source>
        <dbReference type="ARBA" id="ARBA00022803"/>
    </source>
</evidence>
<dbReference type="AlphaFoldDB" id="A0A816MMS7"/>
<dbReference type="Gene3D" id="3.90.176.10">
    <property type="entry name" value="Toxin ADP-ribosyltransferase, Chain A, domain 1"/>
    <property type="match status" value="1"/>
</dbReference>
<dbReference type="PROSITE" id="PS50005">
    <property type="entry name" value="TPR"/>
    <property type="match status" value="11"/>
</dbReference>
<evidence type="ECO:0000256" key="1">
    <source>
        <dbReference type="ARBA" id="ARBA00022737"/>
    </source>
</evidence>
<protein>
    <recommendedName>
        <fullName evidence="6">NAD(P)(+)--arginine ADP-ribosyltransferase</fullName>
    </recommendedName>
</protein>
<evidence type="ECO:0000313" key="4">
    <source>
        <dbReference type="EMBL" id="CAF2008138.1"/>
    </source>
</evidence>
<organism evidence="4 5">
    <name type="scientific">Rotaria magnacalcarata</name>
    <dbReference type="NCBI Taxonomy" id="392030"/>
    <lineage>
        <taxon>Eukaryota</taxon>
        <taxon>Metazoa</taxon>
        <taxon>Spiralia</taxon>
        <taxon>Gnathifera</taxon>
        <taxon>Rotifera</taxon>
        <taxon>Eurotatoria</taxon>
        <taxon>Bdelloidea</taxon>
        <taxon>Philodinida</taxon>
        <taxon>Philodinidae</taxon>
        <taxon>Rotaria</taxon>
    </lineage>
</organism>
<dbReference type="PANTHER" id="PTHR45641">
    <property type="entry name" value="TETRATRICOPEPTIDE REPEAT PROTEIN (AFU_ORTHOLOGUE AFUA_6G03870)"/>
    <property type="match status" value="1"/>
</dbReference>
<keyword evidence="2 3" id="KW-0802">TPR repeat</keyword>
<feature type="repeat" description="TPR" evidence="3">
    <location>
        <begin position="768"/>
        <end position="801"/>
    </location>
</feature>
<proteinExistence type="predicted"/>
<feature type="repeat" description="TPR" evidence="3">
    <location>
        <begin position="810"/>
        <end position="843"/>
    </location>
</feature>
<evidence type="ECO:0000256" key="3">
    <source>
        <dbReference type="PROSITE-ProRule" id="PRU00339"/>
    </source>
</evidence>
<dbReference type="SMART" id="SM00028">
    <property type="entry name" value="TPR"/>
    <property type="match status" value="13"/>
</dbReference>
<dbReference type="EMBL" id="CAJNRE010003180">
    <property type="protein sequence ID" value="CAF2008138.1"/>
    <property type="molecule type" value="Genomic_DNA"/>
</dbReference>
<dbReference type="PROSITE" id="PS51996">
    <property type="entry name" value="TR_MART"/>
    <property type="match status" value="1"/>
</dbReference>
<reference evidence="4" key="1">
    <citation type="submission" date="2021-02" db="EMBL/GenBank/DDBJ databases">
        <authorList>
            <person name="Nowell W R."/>
        </authorList>
    </citation>
    <scope>NUCLEOTIDE SEQUENCE</scope>
</reference>
<feature type="repeat" description="TPR" evidence="3">
    <location>
        <begin position="516"/>
        <end position="549"/>
    </location>
</feature>
<feature type="repeat" description="TPR" evidence="3">
    <location>
        <begin position="851"/>
        <end position="884"/>
    </location>
</feature>
<evidence type="ECO:0008006" key="6">
    <source>
        <dbReference type="Google" id="ProtNLM"/>
    </source>
</evidence>
<comment type="caution">
    <text evidence="4">The sequence shown here is derived from an EMBL/GenBank/DDBJ whole genome shotgun (WGS) entry which is preliminary data.</text>
</comment>
<feature type="repeat" description="TPR" evidence="3">
    <location>
        <begin position="558"/>
        <end position="591"/>
    </location>
</feature>
<feature type="repeat" description="TPR" evidence="3">
    <location>
        <begin position="684"/>
        <end position="717"/>
    </location>
</feature>
<dbReference type="PROSITE" id="PS50293">
    <property type="entry name" value="TPR_REGION"/>
    <property type="match status" value="5"/>
</dbReference>
<name>A0A816MMS7_9BILA</name>
<feature type="repeat" description="TPR" evidence="3">
    <location>
        <begin position="726"/>
        <end position="759"/>
    </location>
</feature>
<feature type="repeat" description="TPR" evidence="3">
    <location>
        <begin position="642"/>
        <end position="675"/>
    </location>
</feature>
<dbReference type="Pfam" id="PF13374">
    <property type="entry name" value="TPR_10"/>
    <property type="match status" value="1"/>
</dbReference>
<dbReference type="InterPro" id="IPR011990">
    <property type="entry name" value="TPR-like_helical_dom_sf"/>
</dbReference>
<dbReference type="InterPro" id="IPR019734">
    <property type="entry name" value="TPR_rpt"/>
</dbReference>